<evidence type="ECO:0000313" key="2">
    <source>
        <dbReference type="EMBL" id="AHG00883.1"/>
    </source>
</evidence>
<gene>
    <name evidence="2" type="ORF">HALLA_11095</name>
</gene>
<dbReference type="OrthoDB" id="297844at2157"/>
<accession>W0JV20</accession>
<dbReference type="EMBL" id="CP007055">
    <property type="protein sequence ID" value="AHG00883.1"/>
    <property type="molecule type" value="Genomic_DNA"/>
</dbReference>
<dbReference type="Pfam" id="PF01966">
    <property type="entry name" value="HD"/>
    <property type="match status" value="1"/>
</dbReference>
<organism evidence="2 3">
    <name type="scientific">Halostagnicola larsenii XH-48</name>
    <dbReference type="NCBI Taxonomy" id="797299"/>
    <lineage>
        <taxon>Archaea</taxon>
        <taxon>Methanobacteriati</taxon>
        <taxon>Methanobacteriota</taxon>
        <taxon>Stenosarchaea group</taxon>
        <taxon>Halobacteria</taxon>
        <taxon>Halobacteriales</taxon>
        <taxon>Natrialbaceae</taxon>
        <taxon>Halostagnicola</taxon>
    </lineage>
</organism>
<dbReference type="RefSeq" id="WP_049952530.1">
    <property type="nucleotide sequence ID" value="NZ_CP007055.1"/>
</dbReference>
<dbReference type="AlphaFoldDB" id="W0JV20"/>
<dbReference type="SUPFAM" id="SSF109604">
    <property type="entry name" value="HD-domain/PDEase-like"/>
    <property type="match status" value="1"/>
</dbReference>
<dbReference type="InterPro" id="IPR006674">
    <property type="entry name" value="HD_domain"/>
</dbReference>
<feature type="domain" description="HD" evidence="1">
    <location>
        <begin position="82"/>
        <end position="168"/>
    </location>
</feature>
<dbReference type="STRING" id="797299.HALLA_11095"/>
<protein>
    <recommendedName>
        <fullName evidence="1">HD domain-containing protein</fullName>
    </recommendedName>
</protein>
<dbReference type="HOGENOM" id="CLU_1375492_0_0_2"/>
<keyword evidence="3" id="KW-1185">Reference proteome</keyword>
<dbReference type="Proteomes" id="UP000019024">
    <property type="component" value="Chromosome"/>
</dbReference>
<dbReference type="GeneID" id="25145006"/>
<dbReference type="KEGG" id="hlr:HALLA_11095"/>
<evidence type="ECO:0000259" key="1">
    <source>
        <dbReference type="Pfam" id="PF01966"/>
    </source>
</evidence>
<name>W0JV20_9EURY</name>
<proteinExistence type="predicted"/>
<sequence length="198" mass="22089">MESDGPLSIAEIERRLPTLELIDDERVRDLTIRLTATAPAYFWERPASTSRAYNPVCQQPHGLWTQTLMLSTVIDRLADSYVERNLLEDRDIDLAHASAILHDQRTYGQPERASETSTSDHDVLMAELVYDSPLDDRVAAAVASHNGPWYDGPVPESELERLVHTADMVASSPSITAGVQRPIPEELSDLDLEAVDLR</sequence>
<evidence type="ECO:0000313" key="3">
    <source>
        <dbReference type="Proteomes" id="UP000019024"/>
    </source>
</evidence>
<reference evidence="2 3" key="1">
    <citation type="submission" date="2014-01" db="EMBL/GenBank/DDBJ databases">
        <authorList>
            <consortium name="DOE Joint Genome Institute"/>
            <person name="Anderson I."/>
            <person name="Huntemann M."/>
            <person name="Han J."/>
            <person name="Chen A."/>
            <person name="Kyrpides N."/>
            <person name="Mavromatis K."/>
            <person name="Markowitz V."/>
            <person name="Palaniappan K."/>
            <person name="Ivanova N."/>
            <person name="Schaumberg A."/>
            <person name="Pati A."/>
            <person name="Liolios K."/>
            <person name="Nordberg H.P."/>
            <person name="Cantor M.N."/>
            <person name="Hua S.X."/>
            <person name="Woyke T."/>
        </authorList>
    </citation>
    <scope>NUCLEOTIDE SEQUENCE [LARGE SCALE GENOMIC DNA]</scope>
    <source>
        <strain evidence="2 3">XH-48</strain>
    </source>
</reference>